<reference evidence="3 4" key="1">
    <citation type="submission" date="2016-02" db="EMBL/GenBank/DDBJ databases">
        <title>Genome analysis of coral dinoflagellate symbionts highlights evolutionary adaptations to a symbiotic lifestyle.</title>
        <authorList>
            <person name="Aranda M."/>
            <person name="Li Y."/>
            <person name="Liew Y.J."/>
            <person name="Baumgarten S."/>
            <person name="Simakov O."/>
            <person name="Wilson M."/>
            <person name="Piel J."/>
            <person name="Ashoor H."/>
            <person name="Bougouffa S."/>
            <person name="Bajic V.B."/>
            <person name="Ryu T."/>
            <person name="Ravasi T."/>
            <person name="Bayer T."/>
            <person name="Micklem G."/>
            <person name="Kim H."/>
            <person name="Bhak J."/>
            <person name="Lajeunesse T.C."/>
            <person name="Voolstra C.R."/>
        </authorList>
    </citation>
    <scope>NUCLEOTIDE SEQUENCE [LARGE SCALE GENOMIC DNA]</scope>
    <source>
        <strain evidence="3 4">CCMP2467</strain>
    </source>
</reference>
<accession>A0A1Q9C7Y7</accession>
<organism evidence="3 4">
    <name type="scientific">Symbiodinium microadriaticum</name>
    <name type="common">Dinoflagellate</name>
    <name type="synonym">Zooxanthella microadriatica</name>
    <dbReference type="NCBI Taxonomy" id="2951"/>
    <lineage>
        <taxon>Eukaryota</taxon>
        <taxon>Sar</taxon>
        <taxon>Alveolata</taxon>
        <taxon>Dinophyceae</taxon>
        <taxon>Suessiales</taxon>
        <taxon>Symbiodiniaceae</taxon>
        <taxon>Symbiodinium</taxon>
    </lineage>
</organism>
<dbReference type="Gene3D" id="3.60.10.10">
    <property type="entry name" value="Endonuclease/exonuclease/phosphatase"/>
    <property type="match status" value="1"/>
</dbReference>
<dbReference type="InterPro" id="IPR013087">
    <property type="entry name" value="Znf_C2H2_type"/>
</dbReference>
<gene>
    <name evidence="3" type="ORF">AK812_SmicGene40723</name>
</gene>
<dbReference type="SUPFAM" id="SSF53098">
    <property type="entry name" value="Ribonuclease H-like"/>
    <property type="match status" value="1"/>
</dbReference>
<dbReference type="OrthoDB" id="423185at2759"/>
<keyword evidence="4" id="KW-1185">Reference proteome</keyword>
<dbReference type="Gene3D" id="3.30.420.10">
    <property type="entry name" value="Ribonuclease H-like superfamily/Ribonuclease H"/>
    <property type="match status" value="1"/>
</dbReference>
<evidence type="ECO:0000313" key="4">
    <source>
        <dbReference type="Proteomes" id="UP000186817"/>
    </source>
</evidence>
<dbReference type="Proteomes" id="UP000186817">
    <property type="component" value="Unassembled WGS sequence"/>
</dbReference>
<dbReference type="SUPFAM" id="SSF56219">
    <property type="entry name" value="DNase I-like"/>
    <property type="match status" value="1"/>
</dbReference>
<dbReference type="PROSITE" id="PS50879">
    <property type="entry name" value="RNASE_H_1"/>
    <property type="match status" value="1"/>
</dbReference>
<dbReference type="EMBL" id="LSRX01001532">
    <property type="protein sequence ID" value="OLP79036.1"/>
    <property type="molecule type" value="Genomic_DNA"/>
</dbReference>
<protein>
    <recommendedName>
        <fullName evidence="2">RNase H type-1 domain-containing protein</fullName>
    </recommendedName>
</protein>
<dbReference type="InterPro" id="IPR036397">
    <property type="entry name" value="RNaseH_sf"/>
</dbReference>
<dbReference type="GO" id="GO:0004523">
    <property type="term" value="F:RNA-DNA hybrid ribonuclease activity"/>
    <property type="evidence" value="ECO:0007669"/>
    <property type="project" value="InterPro"/>
</dbReference>
<sequence>MVYLTNRNTIVAEATKDYKPGPVPMPTDLELWMAGQSTLTEQLVEAAQRFFYDMPLQHNSDTAVPRDYAVTPPALVGEPAQPTLEELNMHVTIWLAAVYCETEVVDMELPRPLSLAYMKEALVNACSVTPEQYDDLYPTVPQLGDYYGSFIAQPAWLKETAKRVLVIDTRALGGTAYAVYFDGRVNHAGIRHNLPEYLDAQLDFYLFGSLTPLLPGHSMTAITGGVIKVVPQGRHCTWSDSLDLRLEQPARWSSEVSPPTQLDGLYNVFQSTQDQVVDEIEPLDFRSLEAVADEVLELGQADVTAYLPEERLQALSHGGRSIWEQVAVLHNQTMPAGDFCVIFVDLRPLACFPQWVRTPEIFDPQAYIDDLQIPGLADWVLTVVGGEPMRQGKLRVRHREVLIFSLQRPTESEETSEEDGESEDDGDGDDNSTEDMFCSGSSTPPPPPGPGEPPRGPPPPRPMNRSRSPRRNMGTRGEERTTTSRPTLAPPLALCDLVGPPSFDMTRVDLLLPHDPIEVAALFAPWPWESALLNLDSMNFKPPTNEAIKGLVTWDELLSLIEQHGLDTELHAYTDGSWRAKQGLGGYAVVLLWVTTKASAICHVLGDQVQGNPGSPWSFTAPPALMNEQIAIAVTLLWLLSDSVYSSFSKILLHFDCYAAGWSAQGSWSPVNAFSKQIRDLERLLQKLVSVPLHFVHTKAHVGHPYNEMADVCANEAATASAIFHKPPPDVCRILQEGDLSWLSVAFDYGVLPVQAGRYLSWSGIGPTGPSHLLPEQLIPTTVRGGLGRQSAIEFKVLTLNAQSLNGKCRYYEDQLDAMGINLALFQEVMGGSGVCSSRRFLRLSTDSAKHWGVALWVSKKRGLLSSNGYPQPVQEEDIQVVFESPRLLILSIRAADCRIFAVSGHCPHNIRKDEAKQFHDDLSYHLGQIKEAGIVVVGVDLNGRVPTGIEGVTGGLEHGDPDDNGRAFVATAELAGIWLPATYHEYHNGTSTTYRQANGAEHRIDYIGIEGCLKVTEISSWVEQDFDTANVNDDHSAVVLDVTGSVGGTGFQKRLHRPKYDTGKMLTKEGKAIIEKELAHYSPPSWETHPDDHCQHLQDFMHDIMKRHFSLEAGRPKASYIPHEVWKLREGKLGLKRRTRHRKDLSEALLSRAFLQWKTGEDYGVLVLLRKQLVLYELTAGAVRWATGAIKRGIAKAKAAFLQGLAFSEGDKGGDVLHKAKAAGIGGRQARPISRPLPSLKMHNGDHAASWEDRDKVWMEHFGAQEMGQTENTADFLNATHHGIYRDEEINWTVGDIPTIQELEESLRMAPRNKAPGLDGVPGELLSATPSAMSTALYPLIAKSVLQLHQPVQWRGGILQESWKRNGPIDNPANYRSLFISSQVGKCFHKLLRRRAGPIIETALHDFHLGARRQAPVVYPALYIHGFLRRAKQLRHSASVLFLDTQAAYYRVIRELAVGHVGSDMAVARVFRFFDIGSEEMHEFADLIKQGGMFDDAGFSAWQRGLRQHYTCWITPGRVMADVIFSFVLSKILLQIMEQATAENLLTELTFLDNGGIYETAGQGKTLQAKDCTWADDSAFPLSDPDPHRLLAKTSRMGSLIIDYCQRHGMAPNLRPKKTAIILAVRGKGSQRARKQWFPHGAKSIHLRDLDLKIQVAGQYVHLGGLVDADLKMMGEARRRLSMAKASFDSGKALLYTNMSIPLSVRASLFATSVTSTFFNLALWVEEGEAWTKLEVGFSNLLRGLLAKTYKGELLYRVLAPVVHVVTGVPPLAYLARKARLSLLCSMASFAPLGLWAVLQEERTWLRQVSLDLQWLVEGDERWPSVGGDNWPEWSGLLASSTTWVKRQVKAKIQRDMRAFQGHTVTMVCLWAIWRRAAAPDQAERKDAWVCRMCDKRVKTRAALGAHFFKTHKRLAKHRAYVHGTRCQACGREFWCRNRLAIHVRDAPSCVQKLHEAKLTVDAVAPGLGSKKWRQQADEDYTLATSKPMDEPMPEVRTDSWHQPMLQAHRDLSDLLTNDKLPPSAMEIRQLIEDCMAKHPLYSDEMDDLASYLLQEAGELHQAEAMEGWSEVNYEALTEALRQFSGAIWSADGGAVDDAHTTTLRDFQQMVDTIDWPSLCRNTEDLNETPKARLRLPEGWEAALNSGSGLADVAAVQGSYWPVVPEALRVAWDAARTGAAVQLCAPEDFWRRFIYSKTRDVCEELACGEAVAQAPNVKQGVAAMVESSPSAAEIPIFVVGLTFGGIIARLMKGR</sequence>
<evidence type="ECO:0000259" key="2">
    <source>
        <dbReference type="PROSITE" id="PS50879"/>
    </source>
</evidence>
<feature type="compositionally biased region" description="Pro residues" evidence="1">
    <location>
        <begin position="443"/>
        <end position="462"/>
    </location>
</feature>
<feature type="domain" description="RNase H type-1" evidence="2">
    <location>
        <begin position="566"/>
        <end position="719"/>
    </location>
</feature>
<dbReference type="Pfam" id="PF00075">
    <property type="entry name" value="RNase_H"/>
    <property type="match status" value="1"/>
</dbReference>
<dbReference type="GO" id="GO:0003676">
    <property type="term" value="F:nucleic acid binding"/>
    <property type="evidence" value="ECO:0007669"/>
    <property type="project" value="InterPro"/>
</dbReference>
<evidence type="ECO:0000313" key="3">
    <source>
        <dbReference type="EMBL" id="OLP79036.1"/>
    </source>
</evidence>
<dbReference type="InterPro" id="IPR012337">
    <property type="entry name" value="RNaseH-like_sf"/>
</dbReference>
<proteinExistence type="predicted"/>
<feature type="compositionally biased region" description="Low complexity" evidence="1">
    <location>
        <begin position="463"/>
        <end position="475"/>
    </location>
</feature>
<dbReference type="InterPro" id="IPR036691">
    <property type="entry name" value="Endo/exonu/phosph_ase_sf"/>
</dbReference>
<evidence type="ECO:0000256" key="1">
    <source>
        <dbReference type="SAM" id="MobiDB-lite"/>
    </source>
</evidence>
<feature type="region of interest" description="Disordered" evidence="1">
    <location>
        <begin position="406"/>
        <end position="493"/>
    </location>
</feature>
<dbReference type="InterPro" id="IPR002156">
    <property type="entry name" value="RNaseH_domain"/>
</dbReference>
<dbReference type="PROSITE" id="PS00028">
    <property type="entry name" value="ZINC_FINGER_C2H2_1"/>
    <property type="match status" value="1"/>
</dbReference>
<feature type="compositionally biased region" description="Acidic residues" evidence="1">
    <location>
        <begin position="412"/>
        <end position="433"/>
    </location>
</feature>
<comment type="caution">
    <text evidence="3">The sequence shown here is derived from an EMBL/GenBank/DDBJ whole genome shotgun (WGS) entry which is preliminary data.</text>
</comment>
<name>A0A1Q9C7Y7_SYMMI</name>